<reference evidence="2" key="1">
    <citation type="journal article" date="2023" name="Science">
        <title>Genome structures resolve the early diversification of teleost fishes.</title>
        <authorList>
            <person name="Parey E."/>
            <person name="Louis A."/>
            <person name="Montfort J."/>
            <person name="Bouchez O."/>
            <person name="Roques C."/>
            <person name="Iampietro C."/>
            <person name="Lluch J."/>
            <person name="Castinel A."/>
            <person name="Donnadieu C."/>
            <person name="Desvignes T."/>
            <person name="Floi Bucao C."/>
            <person name="Jouanno E."/>
            <person name="Wen M."/>
            <person name="Mejri S."/>
            <person name="Dirks R."/>
            <person name="Jansen H."/>
            <person name="Henkel C."/>
            <person name="Chen W.J."/>
            <person name="Zahm M."/>
            <person name="Cabau C."/>
            <person name="Klopp C."/>
            <person name="Thompson A.W."/>
            <person name="Robinson-Rechavi M."/>
            <person name="Braasch I."/>
            <person name="Lecointre G."/>
            <person name="Bobe J."/>
            <person name="Postlethwait J.H."/>
            <person name="Berthelot C."/>
            <person name="Roest Crollius H."/>
            <person name="Guiguen Y."/>
        </authorList>
    </citation>
    <scope>NUCLEOTIDE SEQUENCE</scope>
    <source>
        <strain evidence="2">WJC10195</strain>
    </source>
</reference>
<keyword evidence="3" id="KW-1185">Reference proteome</keyword>
<organism evidence="2 3">
    <name type="scientific">Synaphobranchus kaupii</name>
    <name type="common">Kaup's arrowtooth eel</name>
    <dbReference type="NCBI Taxonomy" id="118154"/>
    <lineage>
        <taxon>Eukaryota</taxon>
        <taxon>Metazoa</taxon>
        <taxon>Chordata</taxon>
        <taxon>Craniata</taxon>
        <taxon>Vertebrata</taxon>
        <taxon>Euteleostomi</taxon>
        <taxon>Actinopterygii</taxon>
        <taxon>Neopterygii</taxon>
        <taxon>Teleostei</taxon>
        <taxon>Anguilliformes</taxon>
        <taxon>Synaphobranchidae</taxon>
        <taxon>Synaphobranchus</taxon>
    </lineage>
</organism>
<comment type="caution">
    <text evidence="2">The sequence shown here is derived from an EMBL/GenBank/DDBJ whole genome shotgun (WGS) entry which is preliminary data.</text>
</comment>
<feature type="compositionally biased region" description="Low complexity" evidence="1">
    <location>
        <begin position="63"/>
        <end position="73"/>
    </location>
</feature>
<feature type="region of interest" description="Disordered" evidence="1">
    <location>
        <begin position="47"/>
        <end position="102"/>
    </location>
</feature>
<name>A0A9Q1G8D4_SYNKA</name>
<evidence type="ECO:0000313" key="3">
    <source>
        <dbReference type="Proteomes" id="UP001152622"/>
    </source>
</evidence>
<dbReference type="EMBL" id="JAINUF010000002">
    <property type="protein sequence ID" value="KAJ8376873.1"/>
    <property type="molecule type" value="Genomic_DNA"/>
</dbReference>
<dbReference type="Proteomes" id="UP001152622">
    <property type="component" value="Chromosome 2"/>
</dbReference>
<protein>
    <submittedName>
        <fullName evidence="2">Uncharacterized protein</fullName>
    </submittedName>
</protein>
<evidence type="ECO:0000256" key="1">
    <source>
        <dbReference type="SAM" id="MobiDB-lite"/>
    </source>
</evidence>
<proteinExistence type="predicted"/>
<sequence>MIVREPCGGRAVLLGSLHSHKVTVTVWSRIQASVLTASQTDGRYIGLTGSENPHLGPFNGPLSGASSRNASRGGKAGKGVTIPQRRFMETPARSAHSRCEGSTRQLHSCVTLN</sequence>
<gene>
    <name evidence="2" type="ORF">SKAU_G00074530</name>
</gene>
<dbReference type="AlphaFoldDB" id="A0A9Q1G8D4"/>
<accession>A0A9Q1G8D4</accession>
<evidence type="ECO:0000313" key="2">
    <source>
        <dbReference type="EMBL" id="KAJ8376873.1"/>
    </source>
</evidence>